<dbReference type="InParanoid" id="A0A146G983"/>
<dbReference type="HAMAP" id="MF_00063">
    <property type="entry name" value="CysH"/>
    <property type="match status" value="1"/>
</dbReference>
<dbReference type="SUPFAM" id="SSF52402">
    <property type="entry name" value="Adenine nucleotide alpha hydrolases-like"/>
    <property type="match status" value="1"/>
</dbReference>
<comment type="pathway">
    <text evidence="3 4">Sulfur metabolism; hydrogen sulfide biosynthesis; sulfite from sulfate.</text>
</comment>
<dbReference type="NCBIfam" id="NF002537">
    <property type="entry name" value="PRK02090.1"/>
    <property type="match status" value="1"/>
</dbReference>
<comment type="subcellular location">
    <subcellularLocation>
        <location evidence="4">Cytoplasm</location>
    </subcellularLocation>
</comment>
<dbReference type="Proteomes" id="UP000076023">
    <property type="component" value="Unassembled WGS sequence"/>
</dbReference>
<dbReference type="Pfam" id="PF01507">
    <property type="entry name" value="PAPS_reduct"/>
    <property type="match status" value="1"/>
</dbReference>
<comment type="cofactor">
    <cofactor evidence="4">
        <name>[4Fe-4S] cluster</name>
        <dbReference type="ChEBI" id="CHEBI:49883"/>
    </cofactor>
    <text evidence="4">Binds 1 [4Fe-4S] cluster per subunit.</text>
</comment>
<accession>A0A146G983</accession>
<dbReference type="GO" id="GO:0043866">
    <property type="term" value="F:adenylyl-sulfate reductase (thioredoxin) activity"/>
    <property type="evidence" value="ECO:0007669"/>
    <property type="project" value="UniProtKB-EC"/>
</dbReference>
<comment type="similarity">
    <text evidence="1 4">Belongs to the PAPS reductase family. CysH subfamily.</text>
</comment>
<comment type="function">
    <text evidence="4">Catalyzes the formation of sulfite from adenosine 5'-phosphosulfate (APS) using thioredoxin as an electron donor.</text>
</comment>
<gene>
    <name evidence="4" type="primary">cysH</name>
    <name evidence="6" type="ORF">TSACC_22263</name>
</gene>
<evidence type="ECO:0000313" key="7">
    <source>
        <dbReference type="Proteomes" id="UP000076023"/>
    </source>
</evidence>
<reference evidence="7" key="1">
    <citation type="journal article" date="2017" name="Genome Announc.">
        <title>Draft Genome Sequence of Terrimicrobium sacchariphilum NM-5T, a Facultative Anaerobic Soil Bacterium of the Class Spartobacteria.</title>
        <authorList>
            <person name="Qiu Y.L."/>
            <person name="Tourlousse D.M."/>
            <person name="Matsuura N."/>
            <person name="Ohashi A."/>
            <person name="Sekiguchi Y."/>
        </authorList>
    </citation>
    <scope>NUCLEOTIDE SEQUENCE [LARGE SCALE GENOMIC DNA]</scope>
    <source>
        <strain evidence="7">NM-5</strain>
    </source>
</reference>
<dbReference type="PANTHER" id="PTHR46509:SF1">
    <property type="entry name" value="PHOSPHOADENOSINE PHOSPHOSULFATE REDUCTASE"/>
    <property type="match status" value="1"/>
</dbReference>
<dbReference type="STRING" id="690879.TSACC_22263"/>
<feature type="binding site" evidence="4">
    <location>
        <position position="207"/>
    </location>
    <ligand>
        <name>[4Fe-4S] cluster</name>
        <dbReference type="ChEBI" id="CHEBI:49883"/>
    </ligand>
</feature>
<organism evidence="6 7">
    <name type="scientific">Terrimicrobium sacchariphilum</name>
    <dbReference type="NCBI Taxonomy" id="690879"/>
    <lineage>
        <taxon>Bacteria</taxon>
        <taxon>Pseudomonadati</taxon>
        <taxon>Verrucomicrobiota</taxon>
        <taxon>Terrimicrobiia</taxon>
        <taxon>Terrimicrobiales</taxon>
        <taxon>Terrimicrobiaceae</taxon>
        <taxon>Terrimicrobium</taxon>
    </lineage>
</organism>
<dbReference type="GO" id="GO:0019379">
    <property type="term" value="P:sulfate assimilation, phosphoadenylyl sulfate reduction by phosphoadenylyl-sulfate reductase (thioredoxin)"/>
    <property type="evidence" value="ECO:0007669"/>
    <property type="project" value="UniProtKB-UniRule"/>
</dbReference>
<dbReference type="InterPro" id="IPR004511">
    <property type="entry name" value="PAPS/APS_Rdtase"/>
</dbReference>
<feature type="active site" description="Nucleophile; cysteine thiosulfonate intermediate" evidence="4">
    <location>
        <position position="233"/>
    </location>
</feature>
<feature type="domain" description="Phosphoadenosine phosphosulphate reductase" evidence="5">
    <location>
        <begin position="41"/>
        <end position="213"/>
    </location>
</feature>
<feature type="binding site" evidence="4">
    <location>
        <position position="210"/>
    </location>
    <ligand>
        <name>[4Fe-4S] cluster</name>
        <dbReference type="ChEBI" id="CHEBI:49883"/>
    </ligand>
</feature>
<protein>
    <recommendedName>
        <fullName evidence="4">Adenosine 5'-phosphosulfate reductase</fullName>
        <shortName evidence="4">APS reductase</shortName>
        <ecNumber evidence="4">1.8.4.10</ecNumber>
    </recommendedName>
    <alternativeName>
        <fullName evidence="4">5'-adenylylsulfate reductase</fullName>
    </alternativeName>
    <alternativeName>
        <fullName evidence="4">Thioredoxin-dependent 5'-adenylylsulfate reductase</fullName>
    </alternativeName>
</protein>
<dbReference type="Gene3D" id="3.40.50.620">
    <property type="entry name" value="HUPs"/>
    <property type="match status" value="1"/>
</dbReference>
<dbReference type="RefSeq" id="WP_075079530.1">
    <property type="nucleotide sequence ID" value="NZ_BDCO01000002.1"/>
</dbReference>
<keyword evidence="4" id="KW-0479">Metal-binding</keyword>
<dbReference type="GO" id="GO:0070814">
    <property type="term" value="P:hydrogen sulfide biosynthetic process"/>
    <property type="evidence" value="ECO:0007669"/>
    <property type="project" value="UniProtKB-UniRule"/>
</dbReference>
<dbReference type="GO" id="GO:0046872">
    <property type="term" value="F:metal ion binding"/>
    <property type="evidence" value="ECO:0007669"/>
    <property type="project" value="UniProtKB-KW"/>
</dbReference>
<dbReference type="NCBIfam" id="TIGR00434">
    <property type="entry name" value="cysH"/>
    <property type="match status" value="1"/>
</dbReference>
<dbReference type="InterPro" id="IPR014729">
    <property type="entry name" value="Rossmann-like_a/b/a_fold"/>
</dbReference>
<keyword evidence="2 4" id="KW-0560">Oxidoreductase</keyword>
<proteinExistence type="inferred from homology"/>
<dbReference type="GO" id="GO:0004604">
    <property type="term" value="F:phosphoadenylyl-sulfate reductase (thioredoxin) activity"/>
    <property type="evidence" value="ECO:0007669"/>
    <property type="project" value="UniProtKB-UniRule"/>
</dbReference>
<comment type="caution">
    <text evidence="6">The sequence shown here is derived from an EMBL/GenBank/DDBJ whole genome shotgun (WGS) entry which is preliminary data.</text>
</comment>
<comment type="catalytic activity">
    <reaction evidence="4">
        <text>[thioredoxin]-disulfide + sulfite + AMP + 2 H(+) = adenosine 5'-phosphosulfate + [thioredoxin]-dithiol</text>
        <dbReference type="Rhea" id="RHEA:21976"/>
        <dbReference type="Rhea" id="RHEA-COMP:10698"/>
        <dbReference type="Rhea" id="RHEA-COMP:10700"/>
        <dbReference type="ChEBI" id="CHEBI:15378"/>
        <dbReference type="ChEBI" id="CHEBI:17359"/>
        <dbReference type="ChEBI" id="CHEBI:29950"/>
        <dbReference type="ChEBI" id="CHEBI:50058"/>
        <dbReference type="ChEBI" id="CHEBI:58243"/>
        <dbReference type="ChEBI" id="CHEBI:456215"/>
        <dbReference type="EC" id="1.8.4.10"/>
    </reaction>
</comment>
<evidence type="ECO:0000259" key="5">
    <source>
        <dbReference type="Pfam" id="PF01507"/>
    </source>
</evidence>
<keyword evidence="7" id="KW-1185">Reference proteome</keyword>
<dbReference type="GO" id="GO:0005737">
    <property type="term" value="C:cytoplasm"/>
    <property type="evidence" value="ECO:0007669"/>
    <property type="project" value="UniProtKB-SubCell"/>
</dbReference>
<dbReference type="FunCoup" id="A0A146G983">
    <property type="interactions" value="295"/>
</dbReference>
<evidence type="ECO:0000256" key="3">
    <source>
        <dbReference type="ARBA" id="ARBA00024327"/>
    </source>
</evidence>
<feature type="binding site" evidence="4">
    <location>
        <position position="119"/>
    </location>
    <ligand>
        <name>[4Fe-4S] cluster</name>
        <dbReference type="ChEBI" id="CHEBI:49883"/>
    </ligand>
</feature>
<evidence type="ECO:0000256" key="1">
    <source>
        <dbReference type="ARBA" id="ARBA00009732"/>
    </source>
</evidence>
<dbReference type="InterPro" id="IPR002500">
    <property type="entry name" value="PAPS_reduct_dom"/>
</dbReference>
<name>A0A146G983_TERSA</name>
<sequence length="243" mass="27384">MSLAGFDLEELRRQSAEFENAALPEILRWCWDIFGEKAAIGTSFQGAGLVAMDVAYSQGCRFPVFTIDTGLLFPETLELKAKIEARLGITIESLVPEQTLDQQASELGPELWNHKPDLCCTLRKVVPLQAKLSTLEVWITGLRRQQSDVRQKTQIIEVYNFDVLRDRHIIKLNPMANWSRDAVQAYMREHGIPSNALTARGYRSIGCIPCTRPISEGQDERAGRWTGFDKTECGIHTFLGESI</sequence>
<dbReference type="EC" id="1.8.4.10" evidence="4"/>
<dbReference type="GO" id="GO:0051539">
    <property type="term" value="F:4 iron, 4 sulfur cluster binding"/>
    <property type="evidence" value="ECO:0007669"/>
    <property type="project" value="UniProtKB-UniRule"/>
</dbReference>
<evidence type="ECO:0000313" key="6">
    <source>
        <dbReference type="EMBL" id="GAT33843.1"/>
    </source>
</evidence>
<keyword evidence="4" id="KW-0408">Iron</keyword>
<evidence type="ECO:0000256" key="4">
    <source>
        <dbReference type="HAMAP-Rule" id="MF_00063"/>
    </source>
</evidence>
<dbReference type="PANTHER" id="PTHR46509">
    <property type="entry name" value="PHOSPHOADENOSINE PHOSPHOSULFATE REDUCTASE"/>
    <property type="match status" value="1"/>
</dbReference>
<dbReference type="EMBL" id="BDCO01000002">
    <property type="protein sequence ID" value="GAT33843.1"/>
    <property type="molecule type" value="Genomic_DNA"/>
</dbReference>
<dbReference type="OrthoDB" id="9772604at2"/>
<dbReference type="PIRSF" id="PIRSF000857">
    <property type="entry name" value="PAPS_reductase"/>
    <property type="match status" value="1"/>
</dbReference>
<keyword evidence="4" id="KW-0411">Iron-sulfur</keyword>
<keyword evidence="4" id="KW-0963">Cytoplasm</keyword>
<dbReference type="AlphaFoldDB" id="A0A146G983"/>
<dbReference type="CDD" id="cd23945">
    <property type="entry name" value="PAPS_reductase"/>
    <property type="match status" value="1"/>
</dbReference>
<evidence type="ECO:0000256" key="2">
    <source>
        <dbReference type="ARBA" id="ARBA00023002"/>
    </source>
</evidence>
<feature type="binding site" evidence="4">
    <location>
        <position position="120"/>
    </location>
    <ligand>
        <name>[4Fe-4S] cluster</name>
        <dbReference type="ChEBI" id="CHEBI:49883"/>
    </ligand>
</feature>